<reference evidence="4 5" key="1">
    <citation type="submission" date="2019-07" db="EMBL/GenBank/DDBJ databases">
        <title>Annotation for the trematode Paragonimus westermani.</title>
        <authorList>
            <person name="Choi Y.-J."/>
        </authorList>
    </citation>
    <scope>NUCLEOTIDE SEQUENCE [LARGE SCALE GENOMIC DNA]</scope>
    <source>
        <strain evidence="4">180907_Pwestermani</strain>
    </source>
</reference>
<comment type="caution">
    <text evidence="4">The sequence shown here is derived from an EMBL/GenBank/DDBJ whole genome shotgun (WGS) entry which is preliminary data.</text>
</comment>
<feature type="chain" id="PRO_5035870353" evidence="3">
    <location>
        <begin position="18"/>
        <end position="826"/>
    </location>
</feature>
<feature type="region of interest" description="Disordered" evidence="1">
    <location>
        <begin position="731"/>
        <end position="799"/>
    </location>
</feature>
<evidence type="ECO:0000256" key="1">
    <source>
        <dbReference type="SAM" id="MobiDB-lite"/>
    </source>
</evidence>
<dbReference type="OrthoDB" id="6267099at2759"/>
<gene>
    <name evidence="4" type="ORF">P879_01103</name>
</gene>
<evidence type="ECO:0000256" key="3">
    <source>
        <dbReference type="SAM" id="SignalP"/>
    </source>
</evidence>
<protein>
    <submittedName>
        <fullName evidence="4">Uncharacterized protein</fullName>
    </submittedName>
</protein>
<keyword evidence="3" id="KW-0732">Signal</keyword>
<proteinExistence type="predicted"/>
<keyword evidence="5" id="KW-1185">Reference proteome</keyword>
<dbReference type="AlphaFoldDB" id="A0A8T0DWB9"/>
<organism evidence="4 5">
    <name type="scientific">Paragonimus westermani</name>
    <dbReference type="NCBI Taxonomy" id="34504"/>
    <lineage>
        <taxon>Eukaryota</taxon>
        <taxon>Metazoa</taxon>
        <taxon>Spiralia</taxon>
        <taxon>Lophotrochozoa</taxon>
        <taxon>Platyhelminthes</taxon>
        <taxon>Trematoda</taxon>
        <taxon>Digenea</taxon>
        <taxon>Plagiorchiida</taxon>
        <taxon>Troglotremata</taxon>
        <taxon>Troglotrematidae</taxon>
        <taxon>Paragonimus</taxon>
    </lineage>
</organism>
<feature type="compositionally biased region" description="Low complexity" evidence="1">
    <location>
        <begin position="753"/>
        <end position="762"/>
    </location>
</feature>
<sequence>MILAVLIVMLFRPNISASMLLRRSDNGPSIIDSLVLSSEQHPPYHSQQSNPSKLDSRPPSNPPSLSQSRGVNKGSIYPTLDSRILSDTRDLLNEENCPLVHCFVWRNATDNKNTLDCGNHLPSNLDIVDQIDCRYWKNPTAGTNIPTAPVQAMTDGRGFDLKVVLSPSSKTSTTADGERRIHVDQLSVGILGWVIGTVRRILRMDLSPAHLTISFIYIGKLRRVDLGDLSTRSHVTRLSLWNPFEWEDDSLIPTVLDSGISGYAFPANPLIPPYFRLSIFCDHANRNPSFRRLWFPWASWQVRLNHCYDLYACREWNSKYPVCDSNSSRAFRPSYFLLPQTIPEGLISTPRALTLGSSQRAKISTQILYENVCLREPNPTDPLHDLKLNHERKCWQPDVYSVDNMGKEKVDTVDSVILSAVTSEFNISPSPTSSLSPRPTNLLNIATVNLSAVHIQTTTTITSVTRTTGMSYEQTNLTTEPLSYVSNTPSVTTAVTQEQTHSTGNVSSEKLFKSSTANDPLGSSYNDNDFSFGRFINISSSNGPSIQAINTPSVNKTSNLTQKSSVTQLTYAVVVLALLVTLLMITLIALILWLKFRKKATKKIRSCKVPSDGYFSRSDLSVADDLPSNGYPHLFRRKPVSLSTTRQTSLESTPQLPSYTSIKRTNGLKRPISPVKGNVFPSNSDNRSGVHLTFEGHPLYCPSSTRRGDAYGQHMSTTNLDGIHSENSSARYEWSHPDRTRACSQSSLRSRSRATSNSPSPRRSPRTGSRNRAREPDCSPAVYRRLHRPKKLKPSKKQHTIVFEGGQLTEDQLPEALKRSFSKIVN</sequence>
<keyword evidence="2" id="KW-1133">Transmembrane helix</keyword>
<keyword evidence="2" id="KW-0812">Transmembrane</keyword>
<keyword evidence="2" id="KW-0472">Membrane</keyword>
<dbReference type="Proteomes" id="UP000699462">
    <property type="component" value="Unassembled WGS sequence"/>
</dbReference>
<evidence type="ECO:0000256" key="2">
    <source>
        <dbReference type="SAM" id="Phobius"/>
    </source>
</evidence>
<feature type="compositionally biased region" description="Basic residues" evidence="1">
    <location>
        <begin position="784"/>
        <end position="799"/>
    </location>
</feature>
<dbReference type="EMBL" id="JTDF01000508">
    <property type="protein sequence ID" value="KAF8571464.1"/>
    <property type="molecule type" value="Genomic_DNA"/>
</dbReference>
<evidence type="ECO:0000313" key="5">
    <source>
        <dbReference type="Proteomes" id="UP000699462"/>
    </source>
</evidence>
<name>A0A8T0DWB9_9TREM</name>
<feature type="region of interest" description="Disordered" evidence="1">
    <location>
        <begin position="40"/>
        <end position="74"/>
    </location>
</feature>
<feature type="compositionally biased region" description="Polar residues" evidence="1">
    <location>
        <begin position="40"/>
        <end position="53"/>
    </location>
</feature>
<accession>A0A8T0DWB9</accession>
<evidence type="ECO:0000313" key="4">
    <source>
        <dbReference type="EMBL" id="KAF8571464.1"/>
    </source>
</evidence>
<feature type="transmembrane region" description="Helical" evidence="2">
    <location>
        <begin position="569"/>
        <end position="594"/>
    </location>
</feature>
<feature type="signal peptide" evidence="3">
    <location>
        <begin position="1"/>
        <end position="17"/>
    </location>
</feature>